<dbReference type="InterPro" id="IPR003754">
    <property type="entry name" value="4pyrrol_synth_uPrphyn_synth"/>
</dbReference>
<dbReference type="GO" id="GO:0004852">
    <property type="term" value="F:uroporphyrinogen-III synthase activity"/>
    <property type="evidence" value="ECO:0007669"/>
    <property type="project" value="InterPro"/>
</dbReference>
<feature type="domain" description="Tetrapyrrole biosynthesis uroporphyrinogen III synthase" evidence="11">
    <location>
        <begin position="312"/>
        <end position="543"/>
    </location>
</feature>
<dbReference type="InterPro" id="IPR000878">
    <property type="entry name" value="4pyrrol_Mease"/>
</dbReference>
<dbReference type="EC" id="2.1.1.107" evidence="2"/>
<dbReference type="GO" id="GO:0004851">
    <property type="term" value="F:uroporphyrin-III C-methyltransferase activity"/>
    <property type="evidence" value="ECO:0007669"/>
    <property type="project" value="UniProtKB-EC"/>
</dbReference>
<comment type="caution">
    <text evidence="12">The sequence shown here is derived from an EMBL/GenBank/DDBJ whole genome shotgun (WGS) entry which is preliminary data.</text>
</comment>
<dbReference type="CDD" id="cd11642">
    <property type="entry name" value="SUMT"/>
    <property type="match status" value="1"/>
</dbReference>
<evidence type="ECO:0000313" key="12">
    <source>
        <dbReference type="EMBL" id="HFT93236.1"/>
    </source>
</evidence>
<dbReference type="Pfam" id="PF00590">
    <property type="entry name" value="TP_methylase"/>
    <property type="match status" value="1"/>
</dbReference>
<feature type="region of interest" description="Disordered" evidence="9">
    <location>
        <begin position="1"/>
        <end position="23"/>
    </location>
</feature>
<dbReference type="AlphaFoldDB" id="A0A7C3QVX7"/>
<evidence type="ECO:0000256" key="1">
    <source>
        <dbReference type="ARBA" id="ARBA00005879"/>
    </source>
</evidence>
<dbReference type="GO" id="GO:0032259">
    <property type="term" value="P:methylation"/>
    <property type="evidence" value="ECO:0007669"/>
    <property type="project" value="UniProtKB-KW"/>
</dbReference>
<evidence type="ECO:0000259" key="10">
    <source>
        <dbReference type="Pfam" id="PF00590"/>
    </source>
</evidence>
<protein>
    <recommendedName>
        <fullName evidence="2">uroporphyrinogen-III C-methyltransferase</fullName>
        <ecNumber evidence="2">2.1.1.107</ecNumber>
    </recommendedName>
</protein>
<dbReference type="CDD" id="cd06578">
    <property type="entry name" value="HemD"/>
    <property type="match status" value="1"/>
</dbReference>
<evidence type="ECO:0000256" key="6">
    <source>
        <dbReference type="ARBA" id="ARBA00023244"/>
    </source>
</evidence>
<dbReference type="PROSITE" id="PS00839">
    <property type="entry name" value="SUMT_1"/>
    <property type="match status" value="1"/>
</dbReference>
<dbReference type="InterPro" id="IPR035996">
    <property type="entry name" value="4pyrrol_Methylase_sf"/>
</dbReference>
<comment type="pathway">
    <text evidence="7">Porphyrin-containing compound metabolism; siroheme biosynthesis; precorrin-2 from uroporphyrinogen III: step 1/1.</text>
</comment>
<dbReference type="InterPro" id="IPR036108">
    <property type="entry name" value="4pyrrol_syn_uPrphyn_synt_sf"/>
</dbReference>
<dbReference type="GO" id="GO:0019354">
    <property type="term" value="P:siroheme biosynthetic process"/>
    <property type="evidence" value="ECO:0007669"/>
    <property type="project" value="InterPro"/>
</dbReference>
<dbReference type="PROSITE" id="PS00840">
    <property type="entry name" value="SUMT_2"/>
    <property type="match status" value="1"/>
</dbReference>
<evidence type="ECO:0000256" key="2">
    <source>
        <dbReference type="ARBA" id="ARBA00012162"/>
    </source>
</evidence>
<evidence type="ECO:0000256" key="7">
    <source>
        <dbReference type="ARBA" id="ARBA00025705"/>
    </source>
</evidence>
<dbReference type="InterPro" id="IPR003043">
    <property type="entry name" value="Uropor_MeTrfase_CS"/>
</dbReference>
<keyword evidence="4 8" id="KW-0808">Transferase</keyword>
<dbReference type="InterPro" id="IPR014776">
    <property type="entry name" value="4pyrrole_Mease_sub2"/>
</dbReference>
<comment type="similarity">
    <text evidence="1 8">Belongs to the precorrin methyltransferase family.</text>
</comment>
<reference evidence="12" key="1">
    <citation type="journal article" date="2020" name="mSystems">
        <title>Genome- and Community-Level Interaction Insights into Carbon Utilization and Element Cycling Functions of Hydrothermarchaeota in Hydrothermal Sediment.</title>
        <authorList>
            <person name="Zhou Z."/>
            <person name="Liu Y."/>
            <person name="Xu W."/>
            <person name="Pan J."/>
            <person name="Luo Z.H."/>
            <person name="Li M."/>
        </authorList>
    </citation>
    <scope>NUCLEOTIDE SEQUENCE [LARGE SCALE GENOMIC DNA]</scope>
    <source>
        <strain evidence="12">SpSt-902</strain>
    </source>
</reference>
<evidence type="ECO:0000256" key="5">
    <source>
        <dbReference type="ARBA" id="ARBA00022691"/>
    </source>
</evidence>
<dbReference type="EMBL" id="DTMM01000091">
    <property type="protein sequence ID" value="HFT93236.1"/>
    <property type="molecule type" value="Genomic_DNA"/>
</dbReference>
<dbReference type="SUPFAM" id="SSF53790">
    <property type="entry name" value="Tetrapyrrole methylase"/>
    <property type="match status" value="1"/>
</dbReference>
<sequence>MVTNGPRDPEPNRSPSPPNGLSFPAQREIFFQEKVSLDSRKPGIYPKGHVILVGAGPGDPGLLTLRGKKALEEADVVLYDHLAHPDLLDLAPSGAERIDVGKERGHPRMSQREIESVLIDRASKGLSVVRLKGGDPFVFGRGGEEGLALENAGIPYAVIPGVTSVTAAPAYAGLPVSHRDTNSRIVVMTGHDNPEKLPDKTLDALSLPDQTLVILMGVEHFKKLSARLLEHGIAPDTPVMAIRWGTTASQEIREGTMSTISRVLEECPIKPPATIVIGRVAGKSWRLGWQKNRPLFGKRILLTRERDASAALKQCLETFGAEVVSCPVLEIRPPSAPGVLEEVDNAIREISLFSWIIFLSPNGVRYFLDHLFKAGKDIRSLASCRIFSMGPSTTQVLNSFGIIPDGSPLESHANGVLEFFRSEDCQKKQFLLIRGDRGDRTIPDGLISFGAIVRRISCYENRPPALPEYLRERVVSALDEREFHLIVYYSPSAFHHLVELFPGHEDSIRQTAALAIGPTTANALQKGEVIRVIVPEEPSDEAVLTEIFRYFS</sequence>
<dbReference type="NCBIfam" id="TIGR01469">
    <property type="entry name" value="cobA_cysG_Cterm"/>
    <property type="match status" value="1"/>
</dbReference>
<dbReference type="FunFam" id="3.40.1010.10:FF:000001">
    <property type="entry name" value="Siroheme synthase"/>
    <property type="match status" value="1"/>
</dbReference>
<keyword evidence="3 8" id="KW-0489">Methyltransferase</keyword>
<evidence type="ECO:0000256" key="4">
    <source>
        <dbReference type="ARBA" id="ARBA00022679"/>
    </source>
</evidence>
<dbReference type="Gene3D" id="3.40.50.10090">
    <property type="match status" value="2"/>
</dbReference>
<feature type="domain" description="Tetrapyrrole methylase" evidence="10">
    <location>
        <begin position="50"/>
        <end position="260"/>
    </location>
</feature>
<proteinExistence type="inferred from homology"/>
<dbReference type="Gene3D" id="3.40.1010.10">
    <property type="entry name" value="Cobalt-precorrin-4 Transmethylase, Domain 1"/>
    <property type="match status" value="1"/>
</dbReference>
<dbReference type="NCBIfam" id="NF004790">
    <property type="entry name" value="PRK06136.1"/>
    <property type="match status" value="1"/>
</dbReference>
<dbReference type="InterPro" id="IPR014777">
    <property type="entry name" value="4pyrrole_Mease_sub1"/>
</dbReference>
<evidence type="ECO:0000256" key="3">
    <source>
        <dbReference type="ARBA" id="ARBA00022603"/>
    </source>
</evidence>
<keyword evidence="6" id="KW-0627">Porphyrin biosynthesis</keyword>
<dbReference type="PANTHER" id="PTHR45790">
    <property type="entry name" value="SIROHEME SYNTHASE-RELATED"/>
    <property type="match status" value="1"/>
</dbReference>
<dbReference type="Gene3D" id="3.30.950.10">
    <property type="entry name" value="Methyltransferase, Cobalt-precorrin-4 Transmethylase, Domain 2"/>
    <property type="match status" value="1"/>
</dbReference>
<evidence type="ECO:0000259" key="11">
    <source>
        <dbReference type="Pfam" id="PF02602"/>
    </source>
</evidence>
<accession>A0A7C3QVX7</accession>
<gene>
    <name evidence="12" type="primary">cobA</name>
    <name evidence="12" type="ORF">ENX03_04730</name>
</gene>
<organism evidence="12">
    <name type="scientific">Leptospirillum ferriphilum</name>
    <dbReference type="NCBI Taxonomy" id="178606"/>
    <lineage>
        <taxon>Bacteria</taxon>
        <taxon>Pseudomonadati</taxon>
        <taxon>Nitrospirota</taxon>
        <taxon>Nitrospiria</taxon>
        <taxon>Nitrospirales</taxon>
        <taxon>Nitrospiraceae</taxon>
        <taxon>Leptospirillum</taxon>
    </lineage>
</organism>
<dbReference type="InterPro" id="IPR006366">
    <property type="entry name" value="CobA/CysG_C"/>
</dbReference>
<dbReference type="PANTHER" id="PTHR45790:SF3">
    <property type="entry name" value="S-ADENOSYL-L-METHIONINE-DEPENDENT UROPORPHYRINOGEN III METHYLTRANSFERASE, CHLOROPLASTIC"/>
    <property type="match status" value="1"/>
</dbReference>
<name>A0A7C3QVX7_9BACT</name>
<evidence type="ECO:0000256" key="9">
    <source>
        <dbReference type="SAM" id="MobiDB-lite"/>
    </source>
</evidence>
<evidence type="ECO:0000256" key="8">
    <source>
        <dbReference type="RuleBase" id="RU003960"/>
    </source>
</evidence>
<dbReference type="SUPFAM" id="SSF69618">
    <property type="entry name" value="HemD-like"/>
    <property type="match status" value="1"/>
</dbReference>
<dbReference type="Pfam" id="PF02602">
    <property type="entry name" value="HEM4"/>
    <property type="match status" value="1"/>
</dbReference>
<keyword evidence="5" id="KW-0949">S-adenosyl-L-methionine</keyword>
<dbReference type="InterPro" id="IPR050161">
    <property type="entry name" value="Siro_Cobalamin_biosynth"/>
</dbReference>